<accession>A0A699WFG8</accession>
<dbReference type="AlphaFoldDB" id="A0A699WFG8"/>
<comment type="caution">
    <text evidence="1">The sequence shown here is derived from an EMBL/GenBank/DDBJ whole genome shotgun (WGS) entry which is preliminary data.</text>
</comment>
<evidence type="ECO:0000313" key="1">
    <source>
        <dbReference type="EMBL" id="GFD45663.1"/>
    </source>
</evidence>
<name>A0A699WFG8_TANCI</name>
<protein>
    <submittedName>
        <fullName evidence="1">Uncharacterized protein</fullName>
    </submittedName>
</protein>
<reference evidence="1" key="1">
    <citation type="journal article" date="2019" name="Sci. Rep.">
        <title>Draft genome of Tanacetum cinerariifolium, the natural source of mosquito coil.</title>
        <authorList>
            <person name="Yamashiro T."/>
            <person name="Shiraishi A."/>
            <person name="Satake H."/>
            <person name="Nakayama K."/>
        </authorList>
    </citation>
    <scope>NUCLEOTIDE SEQUENCE</scope>
</reference>
<gene>
    <name evidence="1" type="ORF">Tci_917632</name>
</gene>
<dbReference type="EMBL" id="BKCJ011654669">
    <property type="protein sequence ID" value="GFD45663.1"/>
    <property type="molecule type" value="Genomic_DNA"/>
</dbReference>
<proteinExistence type="predicted"/>
<organism evidence="1">
    <name type="scientific">Tanacetum cinerariifolium</name>
    <name type="common">Dalmatian daisy</name>
    <name type="synonym">Chrysanthemum cinerariifolium</name>
    <dbReference type="NCBI Taxonomy" id="118510"/>
    <lineage>
        <taxon>Eukaryota</taxon>
        <taxon>Viridiplantae</taxon>
        <taxon>Streptophyta</taxon>
        <taxon>Embryophyta</taxon>
        <taxon>Tracheophyta</taxon>
        <taxon>Spermatophyta</taxon>
        <taxon>Magnoliopsida</taxon>
        <taxon>eudicotyledons</taxon>
        <taxon>Gunneridae</taxon>
        <taxon>Pentapetalae</taxon>
        <taxon>asterids</taxon>
        <taxon>campanulids</taxon>
        <taxon>Asterales</taxon>
        <taxon>Asteraceae</taxon>
        <taxon>Asteroideae</taxon>
        <taxon>Anthemideae</taxon>
        <taxon>Anthemidinae</taxon>
        <taxon>Tanacetum</taxon>
    </lineage>
</organism>
<sequence length="38" mass="4300">AFVFEDMDDVTESLLFRHLRACEDLIEKASKPANTLSS</sequence>
<feature type="non-terminal residue" evidence="1">
    <location>
        <position position="1"/>
    </location>
</feature>